<dbReference type="Gene3D" id="1.10.10.10">
    <property type="entry name" value="Winged helix-like DNA-binding domain superfamily/Winged helix DNA-binding domain"/>
    <property type="match status" value="1"/>
</dbReference>
<gene>
    <name evidence="6" type="ORF">ABRQ07_12305</name>
</gene>
<reference evidence="6 7" key="1">
    <citation type="submission" date="2024-06" db="EMBL/GenBank/DDBJ databases">
        <title>Pangenomics to understand the prophage dynamics in the radiating lineages of P. brasiliense.</title>
        <authorList>
            <person name="Pardeshi L.A."/>
            <person name="Van Duivenbode I."/>
            <person name="Jonkheer E.M."/>
            <person name="Pel M.J.C."/>
            <person name="Kupczok A."/>
            <person name="De Ridder D."/>
            <person name="Smit S."/>
            <person name="Van Der Lee T.J."/>
        </authorList>
    </citation>
    <scope>NUCLEOTIDE SEQUENCE [LARGE SCALE GENOMIC DNA]</scope>
    <source>
        <strain evidence="6 7">PD 8607</strain>
    </source>
</reference>
<dbReference type="PANTHER" id="PTHR30346">
    <property type="entry name" value="TRANSCRIPTIONAL DUAL REGULATOR HCAR-RELATED"/>
    <property type="match status" value="1"/>
</dbReference>
<dbReference type="InterPro" id="IPR000847">
    <property type="entry name" value="LysR_HTH_N"/>
</dbReference>
<feature type="domain" description="HTH lysR-type" evidence="5">
    <location>
        <begin position="9"/>
        <end position="66"/>
    </location>
</feature>
<keyword evidence="2" id="KW-0805">Transcription regulation</keyword>
<keyword evidence="4" id="KW-0804">Transcription</keyword>
<dbReference type="InterPro" id="IPR036388">
    <property type="entry name" value="WH-like_DNA-bd_sf"/>
</dbReference>
<comment type="similarity">
    <text evidence="1">Belongs to the LysR transcriptional regulatory family.</text>
</comment>
<organism evidence="6 7">
    <name type="scientific">Pectobacterium polonicum</name>
    <dbReference type="NCBI Taxonomy" id="2485124"/>
    <lineage>
        <taxon>Bacteria</taxon>
        <taxon>Pseudomonadati</taxon>
        <taxon>Pseudomonadota</taxon>
        <taxon>Gammaproteobacteria</taxon>
        <taxon>Enterobacterales</taxon>
        <taxon>Pectobacteriaceae</taxon>
        <taxon>Pectobacterium</taxon>
    </lineage>
</organism>
<dbReference type="InterPro" id="IPR005119">
    <property type="entry name" value="LysR_subst-bd"/>
</dbReference>
<sequence length="316" mass="35596">MERKEYENMRIRYLRYFLIVAEEQSFTRAAARVHIEPSPLSRAIKELESHLGVQLLHRSKGRIRLTWPGEVFREEAQRIIAFIENAQTRVNSASQGYRGRLRIGLADSLAPPRLTKLLARCREEEPSTEIRITEMTVSEMLLAISHDQIDVGFTVDNSIIPGYLKEVVWTERPAIAIPTHHPLLSQEKISDAEILRYPLVLCHPEQCTGGYNLTRHLFSNPSLPTPNIAEYVSGHEPMIMLVAAGYGIGLGLASQIALYNHPNVIIREVADNIPSTATFVVTAERERSAELVRFINRAIAIGEMPTLPHAPPTRTL</sequence>
<evidence type="ECO:0000313" key="6">
    <source>
        <dbReference type="EMBL" id="MEQ9938385.1"/>
    </source>
</evidence>
<dbReference type="PRINTS" id="PR00039">
    <property type="entry name" value="HTHLYSR"/>
</dbReference>
<protein>
    <submittedName>
        <fullName evidence="6">LysR family transcriptional regulator</fullName>
    </submittedName>
</protein>
<dbReference type="PANTHER" id="PTHR30346:SF0">
    <property type="entry name" value="HCA OPERON TRANSCRIPTIONAL ACTIVATOR HCAR"/>
    <property type="match status" value="1"/>
</dbReference>
<dbReference type="SUPFAM" id="SSF53850">
    <property type="entry name" value="Periplasmic binding protein-like II"/>
    <property type="match status" value="1"/>
</dbReference>
<accession>A0ABV1PB88</accession>
<dbReference type="PROSITE" id="PS50931">
    <property type="entry name" value="HTH_LYSR"/>
    <property type="match status" value="1"/>
</dbReference>
<dbReference type="CDD" id="cd08414">
    <property type="entry name" value="PBP2_LTTR_aromatics_like"/>
    <property type="match status" value="1"/>
</dbReference>
<dbReference type="Gene3D" id="3.40.190.10">
    <property type="entry name" value="Periplasmic binding protein-like II"/>
    <property type="match status" value="2"/>
</dbReference>
<proteinExistence type="inferred from homology"/>
<dbReference type="Pfam" id="PF00126">
    <property type="entry name" value="HTH_1"/>
    <property type="match status" value="1"/>
</dbReference>
<dbReference type="RefSeq" id="WP_242451645.1">
    <property type="nucleotide sequence ID" value="NZ_JBEHEF010000009.1"/>
</dbReference>
<evidence type="ECO:0000256" key="1">
    <source>
        <dbReference type="ARBA" id="ARBA00009437"/>
    </source>
</evidence>
<dbReference type="SUPFAM" id="SSF46785">
    <property type="entry name" value="Winged helix' DNA-binding domain"/>
    <property type="match status" value="1"/>
</dbReference>
<evidence type="ECO:0000256" key="2">
    <source>
        <dbReference type="ARBA" id="ARBA00023015"/>
    </source>
</evidence>
<keyword evidence="7" id="KW-1185">Reference proteome</keyword>
<dbReference type="Pfam" id="PF03466">
    <property type="entry name" value="LysR_substrate"/>
    <property type="match status" value="1"/>
</dbReference>
<dbReference type="InterPro" id="IPR036390">
    <property type="entry name" value="WH_DNA-bd_sf"/>
</dbReference>
<evidence type="ECO:0000259" key="5">
    <source>
        <dbReference type="PROSITE" id="PS50931"/>
    </source>
</evidence>
<name>A0ABV1PB88_9GAMM</name>
<evidence type="ECO:0000256" key="4">
    <source>
        <dbReference type="ARBA" id="ARBA00023163"/>
    </source>
</evidence>
<dbReference type="EMBL" id="JBEHEF010000009">
    <property type="protein sequence ID" value="MEQ9938385.1"/>
    <property type="molecule type" value="Genomic_DNA"/>
</dbReference>
<evidence type="ECO:0000313" key="7">
    <source>
        <dbReference type="Proteomes" id="UP001463408"/>
    </source>
</evidence>
<evidence type="ECO:0000256" key="3">
    <source>
        <dbReference type="ARBA" id="ARBA00023125"/>
    </source>
</evidence>
<dbReference type="Proteomes" id="UP001463408">
    <property type="component" value="Unassembled WGS sequence"/>
</dbReference>
<comment type="caution">
    <text evidence="6">The sequence shown here is derived from an EMBL/GenBank/DDBJ whole genome shotgun (WGS) entry which is preliminary data.</text>
</comment>
<keyword evidence="3" id="KW-0238">DNA-binding</keyword>